<dbReference type="CDD" id="cd03230">
    <property type="entry name" value="ABC_DR_subfamily_A"/>
    <property type="match status" value="1"/>
</dbReference>
<dbReference type="SUPFAM" id="SSF52540">
    <property type="entry name" value="P-loop containing nucleoside triphosphate hydrolases"/>
    <property type="match status" value="1"/>
</dbReference>
<dbReference type="PANTHER" id="PTHR42939">
    <property type="entry name" value="ABC TRANSPORTER ATP-BINDING PROTEIN ALBC-RELATED"/>
    <property type="match status" value="1"/>
</dbReference>
<dbReference type="RefSeq" id="WP_170109608.1">
    <property type="nucleotide sequence ID" value="NZ_QBKR01000013.1"/>
</dbReference>
<evidence type="ECO:0000256" key="2">
    <source>
        <dbReference type="ARBA" id="ARBA00022741"/>
    </source>
</evidence>
<evidence type="ECO:0000259" key="4">
    <source>
        <dbReference type="PROSITE" id="PS50893"/>
    </source>
</evidence>
<dbReference type="GO" id="GO:0005524">
    <property type="term" value="F:ATP binding"/>
    <property type="evidence" value="ECO:0007669"/>
    <property type="project" value="UniProtKB-KW"/>
</dbReference>
<accession>A0A2T6BSU0</accession>
<comment type="caution">
    <text evidence="5">The sequence shown here is derived from an EMBL/GenBank/DDBJ whole genome shotgun (WGS) entry which is preliminary data.</text>
</comment>
<feature type="domain" description="ABC transporter" evidence="4">
    <location>
        <begin position="2"/>
        <end position="234"/>
    </location>
</feature>
<dbReference type="PANTHER" id="PTHR42939:SF1">
    <property type="entry name" value="ABC TRANSPORTER ATP-BINDING PROTEIN ALBC-RELATED"/>
    <property type="match status" value="1"/>
</dbReference>
<dbReference type="Proteomes" id="UP000244240">
    <property type="component" value="Unassembled WGS sequence"/>
</dbReference>
<name>A0A2T6BSU0_9BACL</name>
<dbReference type="InterPro" id="IPR027417">
    <property type="entry name" value="P-loop_NTPase"/>
</dbReference>
<dbReference type="SMART" id="SM00382">
    <property type="entry name" value="AAA"/>
    <property type="match status" value="1"/>
</dbReference>
<dbReference type="EMBL" id="QBKR01000013">
    <property type="protein sequence ID" value="PTX59143.1"/>
    <property type="molecule type" value="Genomic_DNA"/>
</dbReference>
<dbReference type="PROSITE" id="PS50893">
    <property type="entry name" value="ABC_TRANSPORTER_2"/>
    <property type="match status" value="1"/>
</dbReference>
<reference evidence="5 6" key="1">
    <citation type="submission" date="2018-04" db="EMBL/GenBank/DDBJ databases">
        <title>Genomic Encyclopedia of Archaeal and Bacterial Type Strains, Phase II (KMG-II): from individual species to whole genera.</title>
        <authorList>
            <person name="Goeker M."/>
        </authorList>
    </citation>
    <scope>NUCLEOTIDE SEQUENCE [LARGE SCALE GENOMIC DNA]</scope>
    <source>
        <strain evidence="5 6">DSM 45787</strain>
    </source>
</reference>
<protein>
    <submittedName>
        <fullName evidence="5">ABC-2 type transport system ATP-binding protein</fullName>
    </submittedName>
</protein>
<evidence type="ECO:0000313" key="6">
    <source>
        <dbReference type="Proteomes" id="UP000244240"/>
    </source>
</evidence>
<keyword evidence="2" id="KW-0547">Nucleotide-binding</keyword>
<dbReference type="InterPro" id="IPR051782">
    <property type="entry name" value="ABC_Transporter_VariousFunc"/>
</dbReference>
<dbReference type="InterPro" id="IPR003593">
    <property type="entry name" value="AAA+_ATPase"/>
</dbReference>
<dbReference type="InterPro" id="IPR003439">
    <property type="entry name" value="ABC_transporter-like_ATP-bd"/>
</dbReference>
<keyword evidence="6" id="KW-1185">Reference proteome</keyword>
<keyword evidence="3 5" id="KW-0067">ATP-binding</keyword>
<evidence type="ECO:0000313" key="5">
    <source>
        <dbReference type="EMBL" id="PTX59143.1"/>
    </source>
</evidence>
<keyword evidence="1" id="KW-0813">Transport</keyword>
<sequence length="245" mass="27262">MIWLGNVSKHYSGSDRPAVDQLQLTVERGEIFGFLGPNGAGKTTTIKMITGILEPDAGDIEVEGISLRKDPLSAKKKIGYVPDGAEPFPRLTGMEYIGFMADIYEVDPETRRRRIPELLEKFGMEHAVGDLIDGYSRGMKQKITLIAALLHRPSVWILDEPMVGLDPKSASVLKEEMKTYSREGRTVFFSTHVLEVAERLCDRLAILKDGRLVAKGKLEELRRGTGGEVTDERSLENLFLELTGT</sequence>
<evidence type="ECO:0000256" key="3">
    <source>
        <dbReference type="ARBA" id="ARBA00022840"/>
    </source>
</evidence>
<gene>
    <name evidence="5" type="ORF">C8P63_11388</name>
</gene>
<proteinExistence type="predicted"/>
<dbReference type="AlphaFoldDB" id="A0A2T6BSU0"/>
<dbReference type="GO" id="GO:0016887">
    <property type="term" value="F:ATP hydrolysis activity"/>
    <property type="evidence" value="ECO:0007669"/>
    <property type="project" value="InterPro"/>
</dbReference>
<dbReference type="Gene3D" id="3.40.50.300">
    <property type="entry name" value="P-loop containing nucleotide triphosphate hydrolases"/>
    <property type="match status" value="1"/>
</dbReference>
<evidence type="ECO:0000256" key="1">
    <source>
        <dbReference type="ARBA" id="ARBA00022448"/>
    </source>
</evidence>
<organism evidence="5 6">
    <name type="scientific">Melghirimyces profundicolus</name>
    <dbReference type="NCBI Taxonomy" id="1242148"/>
    <lineage>
        <taxon>Bacteria</taxon>
        <taxon>Bacillati</taxon>
        <taxon>Bacillota</taxon>
        <taxon>Bacilli</taxon>
        <taxon>Bacillales</taxon>
        <taxon>Thermoactinomycetaceae</taxon>
        <taxon>Melghirimyces</taxon>
    </lineage>
</organism>
<dbReference type="Pfam" id="PF00005">
    <property type="entry name" value="ABC_tran"/>
    <property type="match status" value="1"/>
</dbReference>